<feature type="site" description="Interaction with DNA" evidence="10">
    <location>
        <position position="139"/>
    </location>
</feature>
<dbReference type="CDD" id="cd00186">
    <property type="entry name" value="TOP1Ac"/>
    <property type="match status" value="1"/>
</dbReference>
<dbReference type="InterPro" id="IPR023405">
    <property type="entry name" value="Topo_IA_core_domain"/>
</dbReference>
<keyword evidence="4" id="KW-0863">Zinc-finger</keyword>
<name>K2H0F1_9BACT</name>
<dbReference type="PROSITE" id="PS00396">
    <property type="entry name" value="TOPO_IA_1"/>
    <property type="match status" value="1"/>
</dbReference>
<gene>
    <name evidence="10" type="primary">topA</name>
    <name evidence="14" type="ORF">ACD_2C00197G0001</name>
</gene>
<dbReference type="InterPro" id="IPR013826">
    <property type="entry name" value="Topo_IA_cen_sub3"/>
</dbReference>
<evidence type="ECO:0000256" key="4">
    <source>
        <dbReference type="ARBA" id="ARBA00022771"/>
    </source>
</evidence>
<dbReference type="EMBL" id="AMFJ01000197">
    <property type="protein sequence ID" value="EKE29260.1"/>
    <property type="molecule type" value="Genomic_DNA"/>
</dbReference>
<dbReference type="AlphaFoldDB" id="K2H0F1"/>
<dbReference type="Gene3D" id="1.10.460.10">
    <property type="entry name" value="Topoisomerase I, domain 2"/>
    <property type="match status" value="1"/>
</dbReference>
<feature type="site" description="Interaction with DNA" evidence="10">
    <location>
        <position position="32"/>
    </location>
</feature>
<dbReference type="PROSITE" id="PS50880">
    <property type="entry name" value="TOPRIM"/>
    <property type="match status" value="1"/>
</dbReference>
<dbReference type="GO" id="GO:0005694">
    <property type="term" value="C:chromosome"/>
    <property type="evidence" value="ECO:0007669"/>
    <property type="project" value="InterPro"/>
</dbReference>
<feature type="active site" description="O-(5'-phospho-DNA)-tyrosine intermediate" evidence="10">
    <location>
        <position position="310"/>
    </location>
</feature>
<organism evidence="14">
    <name type="scientific">uncultured bacterium</name>
    <name type="common">gcode 4</name>
    <dbReference type="NCBI Taxonomy" id="1234023"/>
    <lineage>
        <taxon>Bacteria</taxon>
        <taxon>environmental samples</taxon>
    </lineage>
</organism>
<dbReference type="Gene3D" id="3.40.50.140">
    <property type="match status" value="1"/>
</dbReference>
<evidence type="ECO:0000256" key="8">
    <source>
        <dbReference type="ARBA" id="ARBA00023125"/>
    </source>
</evidence>
<dbReference type="CDD" id="cd03363">
    <property type="entry name" value="TOPRIM_TopoIA_TopoI"/>
    <property type="match status" value="1"/>
</dbReference>
<dbReference type="PRINTS" id="PR00417">
    <property type="entry name" value="PRTPISMRASEI"/>
</dbReference>
<evidence type="ECO:0000256" key="9">
    <source>
        <dbReference type="ARBA" id="ARBA00023235"/>
    </source>
</evidence>
<keyword evidence="3" id="KW-0479">Metal-binding</keyword>
<dbReference type="GO" id="GO:0003917">
    <property type="term" value="F:DNA topoisomerase type I (single strand cut, ATP-independent) activity"/>
    <property type="evidence" value="ECO:0007669"/>
    <property type="project" value="UniProtKB-UniRule"/>
</dbReference>
<evidence type="ECO:0000256" key="1">
    <source>
        <dbReference type="ARBA" id="ARBA00000213"/>
    </source>
</evidence>
<dbReference type="GO" id="GO:0006265">
    <property type="term" value="P:DNA topological change"/>
    <property type="evidence" value="ECO:0007669"/>
    <property type="project" value="UniProtKB-UniRule"/>
</dbReference>
<evidence type="ECO:0000259" key="12">
    <source>
        <dbReference type="PROSITE" id="PS50880"/>
    </source>
</evidence>
<comment type="catalytic activity">
    <reaction evidence="1 10">
        <text>ATP-independent breakage of single-stranded DNA, followed by passage and rejoining.</text>
        <dbReference type="EC" id="5.6.2.1"/>
    </reaction>
</comment>
<dbReference type="InterPro" id="IPR005733">
    <property type="entry name" value="TopoI_bac-type"/>
</dbReference>
<dbReference type="SMART" id="SM00493">
    <property type="entry name" value="TOPRIM"/>
    <property type="match status" value="1"/>
</dbReference>
<dbReference type="SUPFAM" id="SSF57783">
    <property type="entry name" value="Zinc beta-ribbon"/>
    <property type="match status" value="2"/>
</dbReference>
<keyword evidence="5" id="KW-0862">Zinc</keyword>
<dbReference type="InterPro" id="IPR028612">
    <property type="entry name" value="Topoisom_1_IA"/>
</dbReference>
<dbReference type="PROSITE" id="PS52039">
    <property type="entry name" value="TOPO_IA_2"/>
    <property type="match status" value="1"/>
</dbReference>
<comment type="caution">
    <text evidence="14">The sequence shown here is derived from an EMBL/GenBank/DDBJ whole genome shotgun (WGS) entry which is preliminary data.</text>
</comment>
<dbReference type="Pfam" id="PF01131">
    <property type="entry name" value="Topoisom_bac"/>
    <property type="match status" value="1"/>
</dbReference>
<comment type="caution">
    <text evidence="10">Lacks conserved residue(s) required for the propagation of feature annotation.</text>
</comment>
<dbReference type="Gene3D" id="2.70.20.10">
    <property type="entry name" value="Topoisomerase I, domain 3"/>
    <property type="match status" value="1"/>
</dbReference>
<evidence type="ECO:0000256" key="11">
    <source>
        <dbReference type="SAM" id="MobiDB-lite"/>
    </source>
</evidence>
<dbReference type="SMART" id="SM00437">
    <property type="entry name" value="TOP1Ac"/>
    <property type="match status" value="1"/>
</dbReference>
<reference evidence="14" key="1">
    <citation type="journal article" date="2012" name="Science">
        <title>Fermentation, hydrogen, and sulfur metabolism in multiple uncultivated bacterial phyla.</title>
        <authorList>
            <person name="Wrighton K.C."/>
            <person name="Thomas B.C."/>
            <person name="Sharon I."/>
            <person name="Miller C.S."/>
            <person name="Castelle C.J."/>
            <person name="VerBerkmoes N.C."/>
            <person name="Wilkins M.J."/>
            <person name="Hettich R.L."/>
            <person name="Lipton M.S."/>
            <person name="Williams K.H."/>
            <person name="Long P.E."/>
            <person name="Banfield J.F."/>
        </authorList>
    </citation>
    <scope>NUCLEOTIDE SEQUENCE [LARGE SCALE GENOMIC DNA]</scope>
</reference>
<comment type="subunit">
    <text evidence="10">Monomer.</text>
</comment>
<dbReference type="EC" id="5.6.2.1" evidence="10"/>
<comment type="function">
    <text evidence="10">Releases the supercoiling and torsional tension of DNA, which is introduced during the DNA replication and transcription, by transiently cleaving and rejoining one strand of the DNA duplex. Introduces a single-strand break via transesterification at a target site in duplex DNA. The scissile phosphodiester is attacked by the catalytic tyrosine of the enzyme, resulting in the formation of a DNA-(5'-phosphotyrosyl)-enzyme intermediate and the expulsion of a 3'-OH DNA strand. The free DNA strand then undergoes passage around the unbroken strand, thus removing DNA supercoils. Finally, in the religation step, the DNA 3'-OH attacks the covalent intermediate to expel the active-site tyrosine and restore the DNA phosphodiester backbone.</text>
</comment>
<proteinExistence type="inferred from homology"/>
<dbReference type="Gene3D" id="3.30.65.10">
    <property type="entry name" value="Bacterial Topoisomerase I, domain 1"/>
    <property type="match status" value="2"/>
</dbReference>
<dbReference type="InterPro" id="IPR003602">
    <property type="entry name" value="Topo_IA_DNA-bd_dom"/>
</dbReference>
<feature type="site" description="Interaction with DNA" evidence="10">
    <location>
        <position position="154"/>
    </location>
</feature>
<dbReference type="HAMAP" id="MF_00952">
    <property type="entry name" value="Topoisom_1_prok"/>
    <property type="match status" value="1"/>
</dbReference>
<evidence type="ECO:0000256" key="5">
    <source>
        <dbReference type="ARBA" id="ARBA00022833"/>
    </source>
</evidence>
<dbReference type="InterPro" id="IPR034149">
    <property type="entry name" value="TOPRIM_TopoI"/>
</dbReference>
<keyword evidence="7 10" id="KW-0799">Topoisomerase</keyword>
<keyword evidence="8 10" id="KW-0238">DNA-binding</keyword>
<dbReference type="SMART" id="SM00436">
    <property type="entry name" value="TOP1Bc"/>
    <property type="match status" value="1"/>
</dbReference>
<feature type="site" description="Interaction with DNA" evidence="10">
    <location>
        <position position="506"/>
    </location>
</feature>
<evidence type="ECO:0000256" key="7">
    <source>
        <dbReference type="ARBA" id="ARBA00023029"/>
    </source>
</evidence>
<dbReference type="GO" id="GO:0003677">
    <property type="term" value="F:DNA binding"/>
    <property type="evidence" value="ECO:0007669"/>
    <property type="project" value="UniProtKB-KW"/>
</dbReference>
<dbReference type="InterPro" id="IPR000380">
    <property type="entry name" value="Topo_IA"/>
</dbReference>
<dbReference type="PANTHER" id="PTHR42785:SF1">
    <property type="entry name" value="DNA TOPOISOMERASE"/>
    <property type="match status" value="1"/>
</dbReference>
<dbReference type="InterPro" id="IPR013825">
    <property type="entry name" value="Topo_IA_cen_sub2"/>
</dbReference>
<evidence type="ECO:0000259" key="13">
    <source>
        <dbReference type="PROSITE" id="PS52039"/>
    </source>
</evidence>
<keyword evidence="9 10" id="KW-0413">Isomerase</keyword>
<feature type="site" description="Interaction with DNA" evidence="10">
    <location>
        <position position="312"/>
    </location>
</feature>
<dbReference type="NCBIfam" id="TIGR01051">
    <property type="entry name" value="topA_bact"/>
    <property type="match status" value="1"/>
</dbReference>
<sequence>MKNLVIVESPAKWKTIEKFLWTDFIVKASFWHIRDLPKKELWIDIENNFTPTYDVSDEKKKVVNELKKLVKEAQTVWIATDEDREWEAIGWHLCKALWLDEATVNRIVFHEITKTAIENAIKNPRKLDLNLVNAQQSRRLLDRLVWFKASPVLWKKIQKWLSAWRVQSVAVKLIVEREREIQNFKPEESWKIKVLLNAKGMDFVAELAKIDWKWKKMKSSDDVKKFLSTLNIKIEDIQPKKDKKGYIFFETPLIRTFAVIESEKKESIRMPWAPFTTSTLQQEASRKLGFWVSQTMSVAQNLYQNWFITYMRTDSVNLSDLAINAAKKYIDEAYGSEYSLPNWRKYKTKQASAQEAHEAIRPSYIDKSPDKVGLDWNDLRIYTLIWERTVASQMKEAIIETTTYNFSPEWNEEQSWISKWEVIKFAWFMKLYIEWTDDENTDEEGPVNLPPLSKWETATSKSLSSNQNFSKPPSRYTEAMLVKKLESEWIGRPSTYAPTIQTIIDRWYVEKITKKLAPKDPDDLKWIPYVVNDFLEKYFPELMNYKFTAKIEEEFDEIAEWKLDWIKFLDKFYTDFKVYLEKTMTDAEKVVEETGKECPECGWKLVYKYSKTGKFIWCGNFPKCKYIENSATPAQNDRMNELKEKYEWKPCEAGWTIVVKVWRFWPFLASSLYPEVKWIGKIPDEKTTMLEEKFWGWQCDQCETGIMHVKNSRRGPFLACSNYPTCKNAKNLPKIDEVPDDADPKAPEKTEEKPSEELTSN</sequence>
<accession>K2H0F1</accession>
<protein>
    <recommendedName>
        <fullName evidence="10">DNA topoisomerase 1</fullName>
        <ecNumber evidence="10">5.6.2.1</ecNumber>
    </recommendedName>
    <alternativeName>
        <fullName evidence="10">DNA topoisomerase I</fullName>
    </alternativeName>
</protein>
<dbReference type="PANTHER" id="PTHR42785">
    <property type="entry name" value="DNA TOPOISOMERASE, TYPE IA, CORE"/>
    <property type="match status" value="1"/>
</dbReference>
<evidence type="ECO:0000256" key="2">
    <source>
        <dbReference type="ARBA" id="ARBA00009446"/>
    </source>
</evidence>
<dbReference type="InterPro" id="IPR013497">
    <property type="entry name" value="Topo_IA_cen"/>
</dbReference>
<feature type="site" description="Interaction with DNA" evidence="10">
    <location>
        <position position="138"/>
    </location>
</feature>
<evidence type="ECO:0000256" key="10">
    <source>
        <dbReference type="HAMAP-Rule" id="MF_00952"/>
    </source>
</evidence>
<keyword evidence="6" id="KW-0460">Magnesium</keyword>
<feature type="domain" description="Topo IA-type catalytic" evidence="13">
    <location>
        <begin position="128"/>
        <end position="580"/>
    </location>
</feature>
<dbReference type="Gene3D" id="1.10.290.10">
    <property type="entry name" value="Topoisomerase I, domain 4"/>
    <property type="match status" value="1"/>
</dbReference>
<dbReference type="InterPro" id="IPR023406">
    <property type="entry name" value="Topo_IA_AS"/>
</dbReference>
<dbReference type="SUPFAM" id="SSF56712">
    <property type="entry name" value="Prokaryotic type I DNA topoisomerase"/>
    <property type="match status" value="1"/>
</dbReference>
<dbReference type="Pfam" id="PF01396">
    <property type="entry name" value="Zn_ribbon_Top1"/>
    <property type="match status" value="2"/>
</dbReference>
<dbReference type="GO" id="GO:0008270">
    <property type="term" value="F:zinc ion binding"/>
    <property type="evidence" value="ECO:0007669"/>
    <property type="project" value="UniProtKB-KW"/>
</dbReference>
<evidence type="ECO:0000256" key="3">
    <source>
        <dbReference type="ARBA" id="ARBA00022723"/>
    </source>
</evidence>
<dbReference type="InterPro" id="IPR003601">
    <property type="entry name" value="Topo_IA_2"/>
</dbReference>
<comment type="similarity">
    <text evidence="2 10">Belongs to the type IA topoisomerase family.</text>
</comment>
<evidence type="ECO:0000256" key="6">
    <source>
        <dbReference type="ARBA" id="ARBA00022842"/>
    </source>
</evidence>
<evidence type="ECO:0000313" key="14">
    <source>
        <dbReference type="EMBL" id="EKE29260.1"/>
    </source>
</evidence>
<dbReference type="InterPro" id="IPR006171">
    <property type="entry name" value="TOPRIM_dom"/>
</dbReference>
<dbReference type="InterPro" id="IPR013824">
    <property type="entry name" value="Topo_IA_cen_sub1"/>
</dbReference>
<feature type="domain" description="Toprim" evidence="12">
    <location>
        <begin position="2"/>
        <end position="112"/>
    </location>
</feature>
<feature type="region of interest" description="Disordered" evidence="11">
    <location>
        <begin position="734"/>
        <end position="761"/>
    </location>
</feature>
<feature type="site" description="Interaction with DNA" evidence="10">
    <location>
        <position position="142"/>
    </location>
</feature>
<dbReference type="InterPro" id="IPR013498">
    <property type="entry name" value="Topo_IA_Znf"/>
</dbReference>
<dbReference type="Pfam" id="PF01751">
    <property type="entry name" value="Toprim"/>
    <property type="match status" value="1"/>
</dbReference>